<dbReference type="InterPro" id="IPR021862">
    <property type="entry name" value="DUF3472"/>
</dbReference>
<proteinExistence type="predicted"/>
<reference evidence="2 3" key="1">
    <citation type="submission" date="2023-04" db="EMBL/GenBank/DDBJ databases">
        <title>Genome of Basidiobolus ranarum AG-B5.</title>
        <authorList>
            <person name="Stajich J.E."/>
            <person name="Carter-House D."/>
            <person name="Gryganskyi A."/>
        </authorList>
    </citation>
    <scope>NUCLEOTIDE SEQUENCE [LARGE SCALE GENOMIC DNA]</scope>
    <source>
        <strain evidence="2 3">AG-B5</strain>
    </source>
</reference>
<keyword evidence="1" id="KW-0732">Signal</keyword>
<protein>
    <recommendedName>
        <fullName evidence="4">DUF5077 domain-containing protein</fullName>
    </recommendedName>
</protein>
<evidence type="ECO:0000313" key="2">
    <source>
        <dbReference type="EMBL" id="KAK9761833.1"/>
    </source>
</evidence>
<accession>A0ABR2WJY6</accession>
<evidence type="ECO:0008006" key="4">
    <source>
        <dbReference type="Google" id="ProtNLM"/>
    </source>
</evidence>
<keyword evidence="3" id="KW-1185">Reference proteome</keyword>
<name>A0ABR2WJY6_9FUNG</name>
<evidence type="ECO:0000313" key="3">
    <source>
        <dbReference type="Proteomes" id="UP001479436"/>
    </source>
</evidence>
<dbReference type="EMBL" id="JASJQH010001203">
    <property type="protein sequence ID" value="KAK9761833.1"/>
    <property type="molecule type" value="Genomic_DNA"/>
</dbReference>
<dbReference type="Proteomes" id="UP001479436">
    <property type="component" value="Unassembled WGS sequence"/>
</dbReference>
<dbReference type="Pfam" id="PF11958">
    <property type="entry name" value="DUF3472"/>
    <property type="match status" value="1"/>
</dbReference>
<evidence type="ECO:0000256" key="1">
    <source>
        <dbReference type="SAM" id="SignalP"/>
    </source>
</evidence>
<organism evidence="2 3">
    <name type="scientific">Basidiobolus ranarum</name>
    <dbReference type="NCBI Taxonomy" id="34480"/>
    <lineage>
        <taxon>Eukaryota</taxon>
        <taxon>Fungi</taxon>
        <taxon>Fungi incertae sedis</taxon>
        <taxon>Zoopagomycota</taxon>
        <taxon>Entomophthoromycotina</taxon>
        <taxon>Basidiobolomycetes</taxon>
        <taxon>Basidiobolales</taxon>
        <taxon>Basidiobolaceae</taxon>
        <taxon>Basidiobolus</taxon>
    </lineage>
</organism>
<comment type="caution">
    <text evidence="2">The sequence shown here is derived from an EMBL/GenBank/DDBJ whole genome shotgun (WGS) entry which is preliminary data.</text>
</comment>
<feature type="signal peptide" evidence="1">
    <location>
        <begin position="1"/>
        <end position="19"/>
    </location>
</feature>
<feature type="chain" id="PRO_5046734400" description="DUF5077 domain-containing protein" evidence="1">
    <location>
        <begin position="20"/>
        <end position="281"/>
    </location>
</feature>
<gene>
    <name evidence="2" type="ORF">K7432_012970</name>
</gene>
<sequence length="281" mass="31707">MWSIGLLAILPLFPVLVQSVALHIFNDFPNWRIAPVTSFESDIMVPVGYDPHPCYWNVAGFGTGYCGFQTWTETERVLIFSVWDLSHHQKAQVINVGQNVTYEDFYEGGAGKHAFMHYDWKAGETYRIRVDAEYSGNDTIFTSSLKVGDEWRLFASIRGNDFGHYDLRAGTGIYQFIENFGNNGTQTRRGLFSRQCYRILGSDFCYPNWGGYTTRTAGGGCWGSGIDPSGGGLYLAIDGNQTGTENCNHETWQWLQYDNCAMDKLTLDINGEKEPPHQTHV</sequence>